<dbReference type="InterPro" id="IPR003768">
    <property type="entry name" value="ScpA"/>
</dbReference>
<dbReference type="RefSeq" id="WP_077242964.1">
    <property type="nucleotide sequence ID" value="NZ_MTSD02000001.1"/>
</dbReference>
<comment type="similarity">
    <text evidence="2">Belongs to the ScpA family.</text>
</comment>
<feature type="region of interest" description="Disordered" evidence="3">
    <location>
        <begin position="281"/>
        <end position="300"/>
    </location>
</feature>
<keyword evidence="2" id="KW-0159">Chromosome partition</keyword>
<comment type="function">
    <text evidence="2">Participates in chromosomal partition during cell division. May act via the formation of a condensin-like complex containing Smc and ScpB that pull DNA away from mid-cell into both cell halves.</text>
</comment>
<dbReference type="PANTHER" id="PTHR33969">
    <property type="entry name" value="SEGREGATION AND CONDENSATION PROTEIN A"/>
    <property type="match status" value="1"/>
</dbReference>
<evidence type="ECO:0000256" key="3">
    <source>
        <dbReference type="SAM" id="MobiDB-lite"/>
    </source>
</evidence>
<organism evidence="4 5">
    <name type="scientific">Oceanospirillum linum</name>
    <dbReference type="NCBI Taxonomy" id="966"/>
    <lineage>
        <taxon>Bacteria</taxon>
        <taxon>Pseudomonadati</taxon>
        <taxon>Pseudomonadota</taxon>
        <taxon>Gammaproteobacteria</taxon>
        <taxon>Oceanospirillales</taxon>
        <taxon>Oceanospirillaceae</taxon>
        <taxon>Oceanospirillum</taxon>
    </lineage>
</organism>
<keyword evidence="2" id="KW-0131">Cell cycle</keyword>
<dbReference type="Proteomes" id="UP000190064">
    <property type="component" value="Unassembled WGS sequence"/>
</dbReference>
<evidence type="ECO:0000313" key="5">
    <source>
        <dbReference type="Proteomes" id="UP000190064"/>
    </source>
</evidence>
<evidence type="ECO:0000256" key="2">
    <source>
        <dbReference type="HAMAP-Rule" id="MF_01805"/>
    </source>
</evidence>
<dbReference type="GO" id="GO:0051301">
    <property type="term" value="P:cell division"/>
    <property type="evidence" value="ECO:0007669"/>
    <property type="project" value="UniProtKB-KW"/>
</dbReference>
<dbReference type="STRING" id="966.BTA35_0203230"/>
<comment type="subunit">
    <text evidence="2">Component of a cohesin-like complex composed of ScpA, ScpB and the Smc homodimer, in which ScpA and ScpB bind to the head domain of Smc. The presence of the three proteins is required for the association of the complex with DNA.</text>
</comment>
<name>A0A1T1HFD0_OCELI</name>
<accession>A0A1T1HFD0</accession>
<reference evidence="4" key="1">
    <citation type="submission" date="2017-02" db="EMBL/GenBank/DDBJ databases">
        <title>Draft Genome Sequence of the Salt Water Bacterium Oceanospirillum linum ATCC 11336.</title>
        <authorList>
            <person name="Trachtenberg A.M."/>
            <person name="Carney J.G."/>
            <person name="Linnane J.D."/>
            <person name="Rheaume B.A."/>
            <person name="Pitts N.L."/>
            <person name="Mykles D.L."/>
            <person name="Maclea K.S."/>
        </authorList>
    </citation>
    <scope>NUCLEOTIDE SEQUENCE [LARGE SCALE GENOMIC DNA]</scope>
    <source>
        <strain evidence="4">ATCC 11336</strain>
    </source>
</reference>
<gene>
    <name evidence="2" type="primary">scpA</name>
    <name evidence="4" type="ORF">BTA35_0203230</name>
</gene>
<dbReference type="EMBL" id="MTSD02000001">
    <property type="protein sequence ID" value="OOV88526.1"/>
    <property type="molecule type" value="Genomic_DNA"/>
</dbReference>
<comment type="caution">
    <text evidence="4">The sequence shown here is derived from an EMBL/GenBank/DDBJ whole genome shotgun (WGS) entry which is preliminary data.</text>
</comment>
<comment type="subcellular location">
    <subcellularLocation>
        <location evidence="2">Cytoplasm</location>
    </subcellularLocation>
    <text evidence="2">Associated with two foci at the outer edges of the nucleoid region in young cells, and at four foci within both cell halves in older cells.</text>
</comment>
<dbReference type="Pfam" id="PF02616">
    <property type="entry name" value="SMC_ScpA"/>
    <property type="match status" value="1"/>
</dbReference>
<keyword evidence="2" id="KW-0963">Cytoplasm</keyword>
<dbReference type="GO" id="GO:0006260">
    <property type="term" value="P:DNA replication"/>
    <property type="evidence" value="ECO:0007669"/>
    <property type="project" value="UniProtKB-UniRule"/>
</dbReference>
<sequence>MSIAVEPEQLDFWARIGDETVTEPPQDLYIPPEALRVFLEAFEGPLDLLLYLIRRQNLDILSVNVAEITRQYMEYVDLMRDLQIELAGEYLVMAALLAEIKSRSLLPRQHEELEDEDDPTATLLRRLQEYEQLKEASEKLDALPRVERDVTPVQLAAPEFEVYRAPPEVDLQEILMAMAQVVQRAELQTHHHIELEPLSTRERMSQILDSLTEDRFYPFESLFTVEEGRTGVVVTFLAMMELIKARSIELVQNEPFSPIHVRPRILNGAESHGLLAIDGELEEGDAGLDSQTPEEVADEN</sequence>
<dbReference type="InterPro" id="IPR023093">
    <property type="entry name" value="ScpA-like_C"/>
</dbReference>
<evidence type="ECO:0000313" key="4">
    <source>
        <dbReference type="EMBL" id="OOV88526.1"/>
    </source>
</evidence>
<proteinExistence type="inferred from homology"/>
<dbReference type="PANTHER" id="PTHR33969:SF2">
    <property type="entry name" value="SEGREGATION AND CONDENSATION PROTEIN A"/>
    <property type="match status" value="1"/>
</dbReference>
<dbReference type="GO" id="GO:0007059">
    <property type="term" value="P:chromosome segregation"/>
    <property type="evidence" value="ECO:0007669"/>
    <property type="project" value="UniProtKB-UniRule"/>
</dbReference>
<dbReference type="Gene3D" id="6.10.250.2410">
    <property type="match status" value="1"/>
</dbReference>
<keyword evidence="5" id="KW-1185">Reference proteome</keyword>
<protein>
    <recommendedName>
        <fullName evidence="1 2">Segregation and condensation protein A</fullName>
    </recommendedName>
</protein>
<dbReference type="GO" id="GO:0005737">
    <property type="term" value="C:cytoplasm"/>
    <property type="evidence" value="ECO:0007669"/>
    <property type="project" value="UniProtKB-SubCell"/>
</dbReference>
<evidence type="ECO:0000256" key="1">
    <source>
        <dbReference type="ARBA" id="ARBA00044777"/>
    </source>
</evidence>
<dbReference type="Gene3D" id="1.10.10.580">
    <property type="entry name" value="Structural maintenance of chromosome 1. Chain E"/>
    <property type="match status" value="1"/>
</dbReference>
<dbReference type="HAMAP" id="MF_01805">
    <property type="entry name" value="ScpA"/>
    <property type="match status" value="1"/>
</dbReference>
<keyword evidence="2" id="KW-0132">Cell division</keyword>
<dbReference type="AlphaFoldDB" id="A0A1T1HFD0"/>